<gene>
    <name evidence="3" type="ORF">QWZ15_23160</name>
</gene>
<name>A0ABT8CDX9_9BACT</name>
<feature type="signal peptide" evidence="1">
    <location>
        <begin position="1"/>
        <end position="27"/>
    </location>
</feature>
<feature type="chain" id="PRO_5045133673" evidence="1">
    <location>
        <begin position="28"/>
        <end position="264"/>
    </location>
</feature>
<feature type="domain" description="NIPSNAP" evidence="2">
    <location>
        <begin position="160"/>
        <end position="262"/>
    </location>
</feature>
<organism evidence="3 4">
    <name type="scientific">Cyclobacterium jeungdonense</name>
    <dbReference type="NCBI Taxonomy" id="708087"/>
    <lineage>
        <taxon>Bacteria</taxon>
        <taxon>Pseudomonadati</taxon>
        <taxon>Bacteroidota</taxon>
        <taxon>Cytophagia</taxon>
        <taxon>Cytophagales</taxon>
        <taxon>Cyclobacteriaceae</taxon>
        <taxon>Cyclobacterium</taxon>
    </lineage>
</organism>
<dbReference type="SUPFAM" id="SSF54909">
    <property type="entry name" value="Dimeric alpha+beta barrel"/>
    <property type="match status" value="2"/>
</dbReference>
<dbReference type="RefSeq" id="WP_240459131.1">
    <property type="nucleotide sequence ID" value="NZ_JAUFQS010000047.1"/>
</dbReference>
<dbReference type="Pfam" id="PF07978">
    <property type="entry name" value="NIPSNAP"/>
    <property type="match status" value="1"/>
</dbReference>
<keyword evidence="1" id="KW-0732">Signal</keyword>
<dbReference type="Gene3D" id="3.30.70.100">
    <property type="match status" value="2"/>
</dbReference>
<dbReference type="InterPro" id="IPR012577">
    <property type="entry name" value="NIPSNAP"/>
</dbReference>
<reference evidence="4" key="1">
    <citation type="journal article" date="2019" name="Int. J. Syst. Evol. Microbiol.">
        <title>The Global Catalogue of Microorganisms (GCM) 10K type strain sequencing project: providing services to taxonomists for standard genome sequencing and annotation.</title>
        <authorList>
            <consortium name="The Broad Institute Genomics Platform"/>
            <consortium name="The Broad Institute Genome Sequencing Center for Infectious Disease"/>
            <person name="Wu L."/>
            <person name="Ma J."/>
        </authorList>
    </citation>
    <scope>NUCLEOTIDE SEQUENCE [LARGE SCALE GENOMIC DNA]</scope>
    <source>
        <strain evidence="4">CECT 7706</strain>
    </source>
</reference>
<comment type="caution">
    <text evidence="3">The sequence shown here is derived from an EMBL/GenBank/DDBJ whole genome shotgun (WGS) entry which is preliminary data.</text>
</comment>
<dbReference type="Proteomes" id="UP001236663">
    <property type="component" value="Unassembled WGS sequence"/>
</dbReference>
<sequence>MLKNCPFLIAGSLMLLFSLTSYSISQAQDGKRDLYELKIYHISNQNQEKMVDDYLKTAFIPAAHRAGISNVGVFKPLSSEKDAGKKIYVLLPFKNSKNYFQFQGKLDKDQAYQNAGKDYIYAAHDNPPFVRLETALLQAFTGSPRMATPNLTAPMSERVYELRSYEGATERLYRQKVKMFNSGEIDIFDKLNFNPVFYAETLAGANMPNLMYLTTFENMEDRNAHWDAFRTDPDWDAMKDLEEYRNTVSKNDTRLLKPTDYSDI</sequence>
<dbReference type="InterPro" id="IPR011008">
    <property type="entry name" value="Dimeric_a/b-barrel"/>
</dbReference>
<proteinExistence type="predicted"/>
<protein>
    <submittedName>
        <fullName evidence="3">NIPSNAP family protein</fullName>
    </submittedName>
</protein>
<keyword evidence="4" id="KW-1185">Reference proteome</keyword>
<evidence type="ECO:0000313" key="4">
    <source>
        <dbReference type="Proteomes" id="UP001236663"/>
    </source>
</evidence>
<accession>A0ABT8CDX9</accession>
<dbReference type="EMBL" id="JAUFQS010000047">
    <property type="protein sequence ID" value="MDN3690740.1"/>
    <property type="molecule type" value="Genomic_DNA"/>
</dbReference>
<evidence type="ECO:0000256" key="1">
    <source>
        <dbReference type="SAM" id="SignalP"/>
    </source>
</evidence>
<evidence type="ECO:0000259" key="2">
    <source>
        <dbReference type="Pfam" id="PF07978"/>
    </source>
</evidence>
<evidence type="ECO:0000313" key="3">
    <source>
        <dbReference type="EMBL" id="MDN3690740.1"/>
    </source>
</evidence>